<organism evidence="13 14">
    <name type="scientific">Sphingomonas floccifaciens</name>
    <dbReference type="NCBI Taxonomy" id="1844115"/>
    <lineage>
        <taxon>Bacteria</taxon>
        <taxon>Pseudomonadati</taxon>
        <taxon>Pseudomonadota</taxon>
        <taxon>Alphaproteobacteria</taxon>
        <taxon>Sphingomonadales</taxon>
        <taxon>Sphingomonadaceae</taxon>
        <taxon>Sphingomonas</taxon>
    </lineage>
</organism>
<keyword evidence="8 12" id="KW-0472">Membrane</keyword>
<feature type="binding site" evidence="12">
    <location>
        <position position="83"/>
    </location>
    <ligand>
        <name>Na(+)</name>
        <dbReference type="ChEBI" id="CHEBI:29101"/>
        <note>structural</note>
    </ligand>
</feature>
<feature type="transmembrane region" description="Helical" evidence="12">
    <location>
        <begin position="72"/>
        <end position="93"/>
    </location>
</feature>
<keyword evidence="5 12" id="KW-1133">Transmembrane helix</keyword>
<comment type="activity regulation">
    <text evidence="12">Na(+) is not transported, but it plays an essential structural role and its presence is essential for fluoride channel function.</text>
</comment>
<dbReference type="Proteomes" id="UP001597283">
    <property type="component" value="Unassembled WGS sequence"/>
</dbReference>
<proteinExistence type="inferred from homology"/>
<reference evidence="14" key="1">
    <citation type="journal article" date="2019" name="Int. J. Syst. Evol. Microbiol.">
        <title>The Global Catalogue of Microorganisms (GCM) 10K type strain sequencing project: providing services to taxonomists for standard genome sequencing and annotation.</title>
        <authorList>
            <consortium name="The Broad Institute Genomics Platform"/>
            <consortium name="The Broad Institute Genome Sequencing Center for Infectious Disease"/>
            <person name="Wu L."/>
            <person name="Ma J."/>
        </authorList>
    </citation>
    <scope>NUCLEOTIDE SEQUENCE [LARGE SCALE GENOMIC DNA]</scope>
    <source>
        <strain evidence="14">Q85</strain>
    </source>
</reference>
<gene>
    <name evidence="12 13" type="primary">crcB</name>
    <name evidence="12" type="synonym">fluC</name>
    <name evidence="13" type="ORF">ACFSC3_18295</name>
</gene>
<keyword evidence="2 12" id="KW-1003">Cell membrane</keyword>
<name>A0ABW4NHE5_9SPHN</name>
<comment type="function">
    <text evidence="12">Fluoride-specific ion channel. Important for reducing fluoride concentration in the cell, thus reducing its toxicity.</text>
</comment>
<evidence type="ECO:0000256" key="6">
    <source>
        <dbReference type="ARBA" id="ARBA00023053"/>
    </source>
</evidence>
<keyword evidence="9 12" id="KW-0407">Ion channel</keyword>
<feature type="transmembrane region" description="Helical" evidence="12">
    <location>
        <begin position="105"/>
        <end position="126"/>
    </location>
</feature>
<keyword evidence="7 12" id="KW-0406">Ion transport</keyword>
<evidence type="ECO:0000256" key="11">
    <source>
        <dbReference type="ARBA" id="ARBA00035585"/>
    </source>
</evidence>
<evidence type="ECO:0000256" key="12">
    <source>
        <dbReference type="HAMAP-Rule" id="MF_00454"/>
    </source>
</evidence>
<evidence type="ECO:0000256" key="3">
    <source>
        <dbReference type="ARBA" id="ARBA00022519"/>
    </source>
</evidence>
<dbReference type="EMBL" id="JBHUFC010000023">
    <property type="protein sequence ID" value="MFD1789507.1"/>
    <property type="molecule type" value="Genomic_DNA"/>
</dbReference>
<evidence type="ECO:0000313" key="14">
    <source>
        <dbReference type="Proteomes" id="UP001597283"/>
    </source>
</evidence>
<evidence type="ECO:0000256" key="2">
    <source>
        <dbReference type="ARBA" id="ARBA00022475"/>
    </source>
</evidence>
<feature type="binding site" evidence="12">
    <location>
        <position position="80"/>
    </location>
    <ligand>
        <name>Na(+)</name>
        <dbReference type="ChEBI" id="CHEBI:29101"/>
        <note>structural</note>
    </ligand>
</feature>
<feature type="transmembrane region" description="Helical" evidence="12">
    <location>
        <begin position="39"/>
        <end position="60"/>
    </location>
</feature>
<comment type="catalytic activity">
    <reaction evidence="11">
        <text>fluoride(in) = fluoride(out)</text>
        <dbReference type="Rhea" id="RHEA:76159"/>
        <dbReference type="ChEBI" id="CHEBI:17051"/>
    </reaction>
    <physiologicalReaction direction="left-to-right" evidence="11">
        <dbReference type="Rhea" id="RHEA:76160"/>
    </physiologicalReaction>
</comment>
<protein>
    <recommendedName>
        <fullName evidence="12">Fluoride-specific ion channel FluC</fullName>
    </recommendedName>
</protein>
<evidence type="ECO:0000256" key="9">
    <source>
        <dbReference type="ARBA" id="ARBA00023303"/>
    </source>
</evidence>
<keyword evidence="6 12" id="KW-0915">Sodium</keyword>
<evidence type="ECO:0000256" key="4">
    <source>
        <dbReference type="ARBA" id="ARBA00022692"/>
    </source>
</evidence>
<sequence length="130" mass="13757">MTMPLWTGFLVVFLGSGIGGMLRHGVGLLALRFTGANFPWGTLVINVVGSALMGLMIGLFAARSINDPELRLFVTTGLIGGFTTWSTFSLDIVTLWERGEIGSAIAYAAASIVLSLTVLAIALLAARRWG</sequence>
<evidence type="ECO:0000256" key="8">
    <source>
        <dbReference type="ARBA" id="ARBA00023136"/>
    </source>
</evidence>
<keyword evidence="14" id="KW-1185">Reference proteome</keyword>
<evidence type="ECO:0000256" key="1">
    <source>
        <dbReference type="ARBA" id="ARBA00004651"/>
    </source>
</evidence>
<dbReference type="Pfam" id="PF02537">
    <property type="entry name" value="CRCB"/>
    <property type="match status" value="1"/>
</dbReference>
<evidence type="ECO:0000256" key="7">
    <source>
        <dbReference type="ARBA" id="ARBA00023065"/>
    </source>
</evidence>
<accession>A0ABW4NHE5</accession>
<dbReference type="PANTHER" id="PTHR28259:SF1">
    <property type="entry name" value="FLUORIDE EXPORT PROTEIN 1-RELATED"/>
    <property type="match status" value="1"/>
</dbReference>
<keyword evidence="4 12" id="KW-0812">Transmembrane</keyword>
<keyword evidence="3" id="KW-0997">Cell inner membrane</keyword>
<keyword evidence="12" id="KW-0479">Metal-binding</keyword>
<comment type="caution">
    <text evidence="13">The sequence shown here is derived from an EMBL/GenBank/DDBJ whole genome shotgun (WGS) entry which is preliminary data.</text>
</comment>
<evidence type="ECO:0000256" key="5">
    <source>
        <dbReference type="ARBA" id="ARBA00022989"/>
    </source>
</evidence>
<evidence type="ECO:0000256" key="10">
    <source>
        <dbReference type="ARBA" id="ARBA00035120"/>
    </source>
</evidence>
<keyword evidence="12" id="KW-0813">Transport</keyword>
<dbReference type="InterPro" id="IPR003691">
    <property type="entry name" value="FluC"/>
</dbReference>
<dbReference type="HAMAP" id="MF_00454">
    <property type="entry name" value="FluC"/>
    <property type="match status" value="1"/>
</dbReference>
<dbReference type="NCBIfam" id="TIGR00494">
    <property type="entry name" value="crcB"/>
    <property type="match status" value="1"/>
</dbReference>
<comment type="similarity">
    <text evidence="10 12">Belongs to the fluoride channel Fluc/FEX (TC 1.A.43) family.</text>
</comment>
<dbReference type="PANTHER" id="PTHR28259">
    <property type="entry name" value="FLUORIDE EXPORT PROTEIN 1-RELATED"/>
    <property type="match status" value="1"/>
</dbReference>
<comment type="subcellular location">
    <subcellularLocation>
        <location evidence="1 12">Cell membrane</location>
        <topology evidence="1 12">Multi-pass membrane protein</topology>
    </subcellularLocation>
</comment>
<dbReference type="RefSeq" id="WP_249042167.1">
    <property type="nucleotide sequence ID" value="NZ_JBHUFC010000023.1"/>
</dbReference>
<evidence type="ECO:0000313" key="13">
    <source>
        <dbReference type="EMBL" id="MFD1789507.1"/>
    </source>
</evidence>